<dbReference type="Gene3D" id="3.10.450.40">
    <property type="match status" value="1"/>
</dbReference>
<feature type="region of interest" description="Disordered" evidence="1">
    <location>
        <begin position="168"/>
        <end position="189"/>
    </location>
</feature>
<evidence type="ECO:0000313" key="3">
    <source>
        <dbReference type="Proteomes" id="UP000190637"/>
    </source>
</evidence>
<sequence length="220" mass="22593">MAANGFGRTPLLLAGTAAVGLIALGGAGLAFASGLGADAPAEARGDGQHVEAASSTPDIEPARSAGGESSGPAEPAGGSEETILDLARVLNLAEEAVPDGVVHDVERGGAGWEIDVVVLDEEREYELCVDRSGAVSTEREGRADDEDMRAAQAGVGLVEAAQAAERELGGTVTSVQFEAAERDDDDDDAEERIARWEVEVDDDREIGVSAEDGAILHTDD</sequence>
<dbReference type="Proteomes" id="UP000190637">
    <property type="component" value="Unassembled WGS sequence"/>
</dbReference>
<keyword evidence="3" id="KW-1185">Reference proteome</keyword>
<name>A0A1T4R414_9ACTN</name>
<accession>A0A1T4R414</accession>
<proteinExistence type="predicted"/>
<dbReference type="OrthoDB" id="3626495at2"/>
<evidence type="ECO:0000256" key="1">
    <source>
        <dbReference type="SAM" id="MobiDB-lite"/>
    </source>
</evidence>
<gene>
    <name evidence="2" type="ORF">SAMN02745673_02506</name>
</gene>
<dbReference type="RefSeq" id="WP_078761822.1">
    <property type="nucleotide sequence ID" value="NZ_FUWS01000006.1"/>
</dbReference>
<reference evidence="2 3" key="1">
    <citation type="submission" date="2017-02" db="EMBL/GenBank/DDBJ databases">
        <authorList>
            <person name="Peterson S.W."/>
        </authorList>
    </citation>
    <scope>NUCLEOTIDE SEQUENCE [LARGE SCALE GENOMIC DNA]</scope>
    <source>
        <strain evidence="2 3">DSM 45154</strain>
    </source>
</reference>
<evidence type="ECO:0008006" key="4">
    <source>
        <dbReference type="Google" id="ProtNLM"/>
    </source>
</evidence>
<evidence type="ECO:0000313" key="2">
    <source>
        <dbReference type="EMBL" id="SKA10689.1"/>
    </source>
</evidence>
<feature type="region of interest" description="Disordered" evidence="1">
    <location>
        <begin position="40"/>
        <end position="80"/>
    </location>
</feature>
<protein>
    <recommendedName>
        <fullName evidence="4">Peptidase propeptide and YPEB domain-containing protein</fullName>
    </recommendedName>
</protein>
<dbReference type="EMBL" id="FUWS01000006">
    <property type="protein sequence ID" value="SKA10689.1"/>
    <property type="molecule type" value="Genomic_DNA"/>
</dbReference>
<dbReference type="AlphaFoldDB" id="A0A1T4R414"/>
<organism evidence="2 3">
    <name type="scientific">Marinactinospora thermotolerans DSM 45154</name>
    <dbReference type="NCBI Taxonomy" id="1122192"/>
    <lineage>
        <taxon>Bacteria</taxon>
        <taxon>Bacillati</taxon>
        <taxon>Actinomycetota</taxon>
        <taxon>Actinomycetes</taxon>
        <taxon>Streptosporangiales</taxon>
        <taxon>Nocardiopsidaceae</taxon>
        <taxon>Marinactinospora</taxon>
    </lineage>
</organism>